<sequence length="92" mass="10524">MDAMFLSREEVGKRAKEWYETQIRQEVEVPENIGKMVIIDIETGDYEVDPTGLQASRNLSQKHPNARLFGLRIGYNVAVSFGGVMERLQPRI</sequence>
<name>A0ABT7BVD4_9CYAN</name>
<evidence type="ECO:0000313" key="2">
    <source>
        <dbReference type="Proteomes" id="UP001232992"/>
    </source>
</evidence>
<evidence type="ECO:0000313" key="1">
    <source>
        <dbReference type="EMBL" id="MDJ1183149.1"/>
    </source>
</evidence>
<organism evidence="1 2">
    <name type="scientific">Roseofilum casamattae BLCC-M143</name>
    <dbReference type="NCBI Taxonomy" id="3022442"/>
    <lineage>
        <taxon>Bacteria</taxon>
        <taxon>Bacillati</taxon>
        <taxon>Cyanobacteriota</taxon>
        <taxon>Cyanophyceae</taxon>
        <taxon>Desertifilales</taxon>
        <taxon>Desertifilaceae</taxon>
        <taxon>Roseofilum</taxon>
        <taxon>Roseofilum casamattae</taxon>
    </lineage>
</organism>
<dbReference type="Proteomes" id="UP001232992">
    <property type="component" value="Unassembled WGS sequence"/>
</dbReference>
<keyword evidence="2" id="KW-1185">Reference proteome</keyword>
<protein>
    <submittedName>
        <fullName evidence="1">Uncharacterized protein</fullName>
    </submittedName>
</protein>
<dbReference type="RefSeq" id="WP_283757804.1">
    <property type="nucleotide sequence ID" value="NZ_JAQOSQ010000006.1"/>
</dbReference>
<proteinExistence type="predicted"/>
<comment type="caution">
    <text evidence="1">The sequence shown here is derived from an EMBL/GenBank/DDBJ whole genome shotgun (WGS) entry which is preliminary data.</text>
</comment>
<accession>A0ABT7BVD4</accession>
<dbReference type="EMBL" id="JAQOSQ010000006">
    <property type="protein sequence ID" value="MDJ1183149.1"/>
    <property type="molecule type" value="Genomic_DNA"/>
</dbReference>
<reference evidence="1 2" key="1">
    <citation type="submission" date="2023-01" db="EMBL/GenBank/DDBJ databases">
        <title>Novel diversity within Roseofilum (Cyanobacteria; Desertifilaceae) from marine benthic mats with descriptions of four novel species.</title>
        <authorList>
            <person name="Wang Y."/>
            <person name="Berthold D.E."/>
            <person name="Hu J."/>
            <person name="Lefler F.W."/>
            <person name="Laughinghouse H.D. IV."/>
        </authorList>
    </citation>
    <scope>NUCLEOTIDE SEQUENCE [LARGE SCALE GENOMIC DNA]</scope>
    <source>
        <strain evidence="1 2">BLCC-M143</strain>
    </source>
</reference>
<gene>
    <name evidence="1" type="ORF">PMH09_08070</name>
</gene>